<dbReference type="InterPro" id="IPR050707">
    <property type="entry name" value="HTH_MetabolicPath_Reg"/>
</dbReference>
<dbReference type="Proteomes" id="UP000466694">
    <property type="component" value="Unassembled WGS sequence"/>
</dbReference>
<name>A0A844ACB3_RHIFR</name>
<evidence type="ECO:0000313" key="7">
    <source>
        <dbReference type="Proteomes" id="UP000466694"/>
    </source>
</evidence>
<dbReference type="PROSITE" id="PS51078">
    <property type="entry name" value="ICLR_ED"/>
    <property type="match status" value="1"/>
</dbReference>
<gene>
    <name evidence="6" type="ORF">GHK48_14715</name>
</gene>
<dbReference type="SMART" id="SM00346">
    <property type="entry name" value="HTH_ICLR"/>
    <property type="match status" value="1"/>
</dbReference>
<dbReference type="RefSeq" id="WP_037392302.1">
    <property type="nucleotide sequence ID" value="NZ_BJNI01000010.1"/>
</dbReference>
<keyword evidence="1" id="KW-0805">Transcription regulation</keyword>
<evidence type="ECO:0000313" key="6">
    <source>
        <dbReference type="EMBL" id="MQX09495.1"/>
    </source>
</evidence>
<dbReference type="GeneID" id="48976878"/>
<dbReference type="SUPFAM" id="SSF55781">
    <property type="entry name" value="GAF domain-like"/>
    <property type="match status" value="1"/>
</dbReference>
<dbReference type="AlphaFoldDB" id="A0A844ACB3"/>
<dbReference type="Pfam" id="PF09339">
    <property type="entry name" value="HTH_IclR"/>
    <property type="match status" value="1"/>
</dbReference>
<evidence type="ECO:0000256" key="2">
    <source>
        <dbReference type="ARBA" id="ARBA00023125"/>
    </source>
</evidence>
<evidence type="ECO:0000256" key="3">
    <source>
        <dbReference type="ARBA" id="ARBA00023163"/>
    </source>
</evidence>
<dbReference type="Gene3D" id="1.10.10.10">
    <property type="entry name" value="Winged helix-like DNA-binding domain superfamily/Winged helix DNA-binding domain"/>
    <property type="match status" value="1"/>
</dbReference>
<dbReference type="GO" id="GO:0045892">
    <property type="term" value="P:negative regulation of DNA-templated transcription"/>
    <property type="evidence" value="ECO:0007669"/>
    <property type="project" value="TreeGrafter"/>
</dbReference>
<dbReference type="Gene3D" id="3.30.450.40">
    <property type="match status" value="1"/>
</dbReference>
<feature type="domain" description="IclR-ED" evidence="5">
    <location>
        <begin position="64"/>
        <end position="246"/>
    </location>
</feature>
<dbReference type="InterPro" id="IPR036388">
    <property type="entry name" value="WH-like_DNA-bd_sf"/>
</dbReference>
<keyword evidence="2" id="KW-0238">DNA-binding</keyword>
<dbReference type="GO" id="GO:0003677">
    <property type="term" value="F:DNA binding"/>
    <property type="evidence" value="ECO:0007669"/>
    <property type="project" value="UniProtKB-KW"/>
</dbReference>
<sequence>MSTIGKALSLLDTISRLDTEAGLTDIARRCALDKATARRFLVELERHGFVEQDPETRKYRIGSAPVRLARIREARYPFLRVAVPFIKALAETSAETVHLSEYSGGRLSTIHVEDSPRAHRVNVDVGTLLPFHATASGLAYLAFCSAGEIDAVLSKPLEKFTDHTVADPAAVRSLLRETATRGFSIGNQGIEAGVVSTAAPIRAPGGHPIGCVAIAAPMVRADQAALMDFGAEVAAAANAISEKYYGSERPTGTNAQIRRTG</sequence>
<protein>
    <submittedName>
        <fullName evidence="6">Helix-turn-helix domain-containing protein</fullName>
    </submittedName>
</protein>
<proteinExistence type="predicted"/>
<dbReference type="InterPro" id="IPR014757">
    <property type="entry name" value="Tscrpt_reg_IclR_C"/>
</dbReference>
<dbReference type="PANTHER" id="PTHR30136:SF24">
    <property type="entry name" value="HTH-TYPE TRANSCRIPTIONAL REPRESSOR ALLR"/>
    <property type="match status" value="1"/>
</dbReference>
<evidence type="ECO:0000256" key="1">
    <source>
        <dbReference type="ARBA" id="ARBA00023015"/>
    </source>
</evidence>
<dbReference type="GO" id="GO:0003700">
    <property type="term" value="F:DNA-binding transcription factor activity"/>
    <property type="evidence" value="ECO:0007669"/>
    <property type="project" value="TreeGrafter"/>
</dbReference>
<dbReference type="Pfam" id="PF01614">
    <property type="entry name" value="IclR_C"/>
    <property type="match status" value="1"/>
</dbReference>
<dbReference type="InterPro" id="IPR005471">
    <property type="entry name" value="Tscrpt_reg_IclR_N"/>
</dbReference>
<evidence type="ECO:0000259" key="4">
    <source>
        <dbReference type="PROSITE" id="PS51077"/>
    </source>
</evidence>
<evidence type="ECO:0000259" key="5">
    <source>
        <dbReference type="PROSITE" id="PS51078"/>
    </source>
</evidence>
<dbReference type="InterPro" id="IPR029016">
    <property type="entry name" value="GAF-like_dom_sf"/>
</dbReference>
<comment type="caution">
    <text evidence="6">The sequence shown here is derived from an EMBL/GenBank/DDBJ whole genome shotgun (WGS) entry which is preliminary data.</text>
</comment>
<dbReference type="EMBL" id="WISZ01000114">
    <property type="protein sequence ID" value="MQX09495.1"/>
    <property type="molecule type" value="Genomic_DNA"/>
</dbReference>
<feature type="domain" description="HTH iclR-type" evidence="4">
    <location>
        <begin position="1"/>
        <end position="63"/>
    </location>
</feature>
<keyword evidence="3" id="KW-0804">Transcription</keyword>
<dbReference type="PANTHER" id="PTHR30136">
    <property type="entry name" value="HELIX-TURN-HELIX TRANSCRIPTIONAL REGULATOR, ICLR FAMILY"/>
    <property type="match status" value="1"/>
</dbReference>
<accession>A0A844ACB3</accession>
<dbReference type="InterPro" id="IPR036390">
    <property type="entry name" value="WH_DNA-bd_sf"/>
</dbReference>
<organism evidence="6 7">
    <name type="scientific">Rhizobium fredii</name>
    <name type="common">Sinorhizobium fredii</name>
    <dbReference type="NCBI Taxonomy" id="380"/>
    <lineage>
        <taxon>Bacteria</taxon>
        <taxon>Pseudomonadati</taxon>
        <taxon>Pseudomonadota</taxon>
        <taxon>Alphaproteobacteria</taxon>
        <taxon>Hyphomicrobiales</taxon>
        <taxon>Rhizobiaceae</taxon>
        <taxon>Sinorhizobium/Ensifer group</taxon>
        <taxon>Sinorhizobium</taxon>
    </lineage>
</organism>
<dbReference type="SUPFAM" id="SSF46785">
    <property type="entry name" value="Winged helix' DNA-binding domain"/>
    <property type="match status" value="1"/>
</dbReference>
<reference evidence="6 7" key="1">
    <citation type="journal article" date="2013" name="Genome Biol.">
        <title>Comparative genomics of the core and accessory genomes of 48 Sinorhizobium strains comprising five genospecies.</title>
        <authorList>
            <person name="Sugawara M."/>
            <person name="Epstein B."/>
            <person name="Badgley B.D."/>
            <person name="Unno T."/>
            <person name="Xu L."/>
            <person name="Reese J."/>
            <person name="Gyaneshwar P."/>
            <person name="Denny R."/>
            <person name="Mudge J."/>
            <person name="Bharti A.K."/>
            <person name="Farmer A.D."/>
            <person name="May G.D."/>
            <person name="Woodward J.E."/>
            <person name="Medigue C."/>
            <person name="Vallenet D."/>
            <person name="Lajus A."/>
            <person name="Rouy Z."/>
            <person name="Martinez-Vaz B."/>
            <person name="Tiffin P."/>
            <person name="Young N.D."/>
            <person name="Sadowsky M.J."/>
        </authorList>
    </citation>
    <scope>NUCLEOTIDE SEQUENCE [LARGE SCALE GENOMIC DNA]</scope>
    <source>
        <strain evidence="6 7">USDA205</strain>
    </source>
</reference>
<dbReference type="PROSITE" id="PS51077">
    <property type="entry name" value="HTH_ICLR"/>
    <property type="match status" value="1"/>
</dbReference>